<proteinExistence type="predicted"/>
<dbReference type="PROSITE" id="PS00107">
    <property type="entry name" value="PROTEIN_KINASE_ATP"/>
    <property type="match status" value="1"/>
</dbReference>
<evidence type="ECO:0000313" key="10">
    <source>
        <dbReference type="Proteomes" id="UP000242457"/>
    </source>
</evidence>
<feature type="region of interest" description="Disordered" evidence="7">
    <location>
        <begin position="43"/>
        <end position="65"/>
    </location>
</feature>
<reference evidence="9 10" key="1">
    <citation type="submission" date="2014-07" db="EMBL/GenBank/DDBJ databases">
        <title>Genomic and transcriptomic analysis on Apis cerana provide comprehensive insights into honey bee biology.</title>
        <authorList>
            <person name="Diao Q."/>
            <person name="Sun L."/>
            <person name="Zheng H."/>
            <person name="Zheng H."/>
            <person name="Xu S."/>
            <person name="Wang S."/>
            <person name="Zeng Z."/>
            <person name="Hu F."/>
            <person name="Su S."/>
            <person name="Wu J."/>
        </authorList>
    </citation>
    <scope>NUCLEOTIDE SEQUENCE [LARGE SCALE GENOMIC DNA]</scope>
    <source>
        <tissue evidence="9">Pupae without intestine</tissue>
    </source>
</reference>
<dbReference type="PANTHER" id="PTHR24342">
    <property type="entry name" value="SERINE/THREONINE-PROTEIN KINASE 17"/>
    <property type="match status" value="1"/>
</dbReference>
<dbReference type="GO" id="GO:0005524">
    <property type="term" value="F:ATP binding"/>
    <property type="evidence" value="ECO:0007669"/>
    <property type="project" value="UniProtKB-UniRule"/>
</dbReference>
<organism evidence="9 10">
    <name type="scientific">Apis cerana cerana</name>
    <name type="common">Oriental honeybee</name>
    <dbReference type="NCBI Taxonomy" id="94128"/>
    <lineage>
        <taxon>Eukaryota</taxon>
        <taxon>Metazoa</taxon>
        <taxon>Ecdysozoa</taxon>
        <taxon>Arthropoda</taxon>
        <taxon>Hexapoda</taxon>
        <taxon>Insecta</taxon>
        <taxon>Pterygota</taxon>
        <taxon>Neoptera</taxon>
        <taxon>Endopterygota</taxon>
        <taxon>Hymenoptera</taxon>
        <taxon>Apocrita</taxon>
        <taxon>Aculeata</taxon>
        <taxon>Apoidea</taxon>
        <taxon>Anthophila</taxon>
        <taxon>Apidae</taxon>
        <taxon>Apis</taxon>
    </lineage>
</organism>
<dbReference type="InterPro" id="IPR017441">
    <property type="entry name" value="Protein_kinase_ATP_BS"/>
</dbReference>
<dbReference type="EMBL" id="KZ288403">
    <property type="protein sequence ID" value="PBC26191.1"/>
    <property type="molecule type" value="Genomic_DNA"/>
</dbReference>
<evidence type="ECO:0000256" key="3">
    <source>
        <dbReference type="ARBA" id="ARBA00022741"/>
    </source>
</evidence>
<keyword evidence="4" id="KW-0418">Kinase</keyword>
<dbReference type="OrthoDB" id="10256089at2759"/>
<dbReference type="Pfam" id="PF00069">
    <property type="entry name" value="Pkinase"/>
    <property type="match status" value="1"/>
</dbReference>
<accession>A0A2A3E540</accession>
<dbReference type="SUPFAM" id="SSF56112">
    <property type="entry name" value="Protein kinase-like (PK-like)"/>
    <property type="match status" value="1"/>
</dbReference>
<evidence type="ECO:0000256" key="5">
    <source>
        <dbReference type="ARBA" id="ARBA00022840"/>
    </source>
</evidence>
<keyword evidence="3 6" id="KW-0547">Nucleotide-binding</keyword>
<dbReference type="GO" id="GO:0004674">
    <property type="term" value="F:protein serine/threonine kinase activity"/>
    <property type="evidence" value="ECO:0007669"/>
    <property type="project" value="UniProtKB-KW"/>
</dbReference>
<dbReference type="PANTHER" id="PTHR24342:SF21">
    <property type="entry name" value="TRIO RHO GUANINE NUCLEOTIDE EXCHANGE FACTOR"/>
    <property type="match status" value="1"/>
</dbReference>
<evidence type="ECO:0000256" key="4">
    <source>
        <dbReference type="ARBA" id="ARBA00022777"/>
    </source>
</evidence>
<dbReference type="STRING" id="94128.A0A2A3E540"/>
<dbReference type="AlphaFoldDB" id="A0A2A3E540"/>
<evidence type="ECO:0000256" key="2">
    <source>
        <dbReference type="ARBA" id="ARBA00022679"/>
    </source>
</evidence>
<evidence type="ECO:0000256" key="6">
    <source>
        <dbReference type="PROSITE-ProRule" id="PRU10141"/>
    </source>
</evidence>
<dbReference type="InterPro" id="IPR000719">
    <property type="entry name" value="Prot_kinase_dom"/>
</dbReference>
<feature type="binding site" evidence="6">
    <location>
        <position position="151"/>
    </location>
    <ligand>
        <name>ATP</name>
        <dbReference type="ChEBI" id="CHEBI:30616"/>
    </ligand>
</feature>
<feature type="domain" description="Protein kinase" evidence="8">
    <location>
        <begin position="122"/>
        <end position="376"/>
    </location>
</feature>
<protein>
    <submittedName>
        <fullName evidence="9">Triple functional domain protein</fullName>
    </submittedName>
</protein>
<evidence type="ECO:0000256" key="1">
    <source>
        <dbReference type="ARBA" id="ARBA00022527"/>
    </source>
</evidence>
<dbReference type="InterPro" id="IPR011009">
    <property type="entry name" value="Kinase-like_dom_sf"/>
</dbReference>
<dbReference type="GO" id="GO:0035556">
    <property type="term" value="P:intracellular signal transduction"/>
    <property type="evidence" value="ECO:0007669"/>
    <property type="project" value="TreeGrafter"/>
</dbReference>
<dbReference type="PROSITE" id="PS50011">
    <property type="entry name" value="PROTEIN_KINASE_DOM"/>
    <property type="match status" value="1"/>
</dbReference>
<evidence type="ECO:0000256" key="7">
    <source>
        <dbReference type="SAM" id="MobiDB-lite"/>
    </source>
</evidence>
<dbReference type="SMART" id="SM00220">
    <property type="entry name" value="S_TKc"/>
    <property type="match status" value="1"/>
</dbReference>
<keyword evidence="2" id="KW-0808">Transferase</keyword>
<dbReference type="Proteomes" id="UP000242457">
    <property type="component" value="Unassembled WGS sequence"/>
</dbReference>
<name>A0A2A3E540_APICC</name>
<keyword evidence="1" id="KW-0723">Serine/threonine-protein kinase</keyword>
<evidence type="ECO:0000259" key="8">
    <source>
        <dbReference type="PROSITE" id="PS50011"/>
    </source>
</evidence>
<feature type="compositionally biased region" description="Polar residues" evidence="7">
    <location>
        <begin position="53"/>
        <end position="64"/>
    </location>
</feature>
<dbReference type="GO" id="GO:0043065">
    <property type="term" value="P:positive regulation of apoptotic process"/>
    <property type="evidence" value="ECO:0007669"/>
    <property type="project" value="TreeGrafter"/>
</dbReference>
<keyword evidence="5 6" id="KW-0067">ATP-binding</keyword>
<gene>
    <name evidence="9" type="ORF">APICC_04773</name>
</gene>
<keyword evidence="10" id="KW-1185">Reference proteome</keyword>
<sequence>MVVNGSGIVPGSRVRLTADWGKLHAGEELEIFRVDGPGLIVSPGDGRWRGSARTGSSPRGTSSPKIPLSIVGIDTTNAWCDTIECNRSNGLTIKETSSIVTLSDSRKKVTKNVEIEQFNNKYIELEELGIGRFARVCCAKEKGFDREVALKQISRLKQPLSLTRAEYDLLRNIRHDNIVRAFALFEDTPQPDIDTIVLELVKGSTLFIYLGEQIEYTEATVAKYTGQLLSALYWLHSRKRAHLDLKPENVLIDEKTGVVKLIDLGEAVRAVPLDEVVPPVDLEFAAPESVLGKPTGSYTDMWAAGVFLYVLLSGLSPFLDDSIEETTANILKCDFCFPDEYFKDISSDVKNLLETLLCLRGEDRATAQLILSSPWFKVTN</sequence>
<dbReference type="Gene3D" id="1.10.510.10">
    <property type="entry name" value="Transferase(Phosphotransferase) domain 1"/>
    <property type="match status" value="1"/>
</dbReference>
<evidence type="ECO:0000313" key="9">
    <source>
        <dbReference type="EMBL" id="PBC26191.1"/>
    </source>
</evidence>
<dbReference type="GO" id="GO:0005634">
    <property type="term" value="C:nucleus"/>
    <property type="evidence" value="ECO:0007669"/>
    <property type="project" value="TreeGrafter"/>
</dbReference>